<dbReference type="InterPro" id="IPR011527">
    <property type="entry name" value="ABC1_TM_dom"/>
</dbReference>
<dbReference type="InterPro" id="IPR039421">
    <property type="entry name" value="Type_1_exporter"/>
</dbReference>
<keyword evidence="4 10" id="KW-0067">ATP-binding</keyword>
<feature type="transmembrane region" description="Helical" evidence="7">
    <location>
        <begin position="157"/>
        <end position="176"/>
    </location>
</feature>
<evidence type="ECO:0000256" key="6">
    <source>
        <dbReference type="ARBA" id="ARBA00023136"/>
    </source>
</evidence>
<dbReference type="CDD" id="cd18548">
    <property type="entry name" value="ABC_6TM_Tm287_like"/>
    <property type="match status" value="1"/>
</dbReference>
<dbReference type="InterPro" id="IPR036640">
    <property type="entry name" value="ABC1_TM_sf"/>
</dbReference>
<keyword evidence="11" id="KW-1185">Reference proteome</keyword>
<dbReference type="PROSITE" id="PS50929">
    <property type="entry name" value="ABC_TM1F"/>
    <property type="match status" value="1"/>
</dbReference>
<feature type="domain" description="ABC transmembrane type-1" evidence="9">
    <location>
        <begin position="18"/>
        <end position="300"/>
    </location>
</feature>
<dbReference type="PANTHER" id="PTHR43394">
    <property type="entry name" value="ATP-DEPENDENT PERMEASE MDL1, MITOCHONDRIAL"/>
    <property type="match status" value="1"/>
</dbReference>
<sequence>MLVRLIRQNLAPYKGAVAAVVILQFLQTVATLYLPTLNADIIDRGVVVADTGVILGLGGWMLVITAGQVLCAVAATYFAARVAMSVGRNIRDNLFTTVESFSSREVGVFGAPSLITRTTNDVQQVQMALLMTFTVMVSAPIMGIGGVVLALNQDVPLSGILLLILPVLFAVIGLVLRRLIPLFRRAQKQIDRVNSVLREQIMGVAVIRAFVRERTEEARFDTANTDLTGTQLRTAQYMALLFPAAMLVANLASVAVVWLGAYRIDSGQMQIGALTAFIAYIMQILMAVMMSMFMIMMLPRAAVCAERIYEVLDTESTVHDAPAAAPLVYDGGTLVFDGVGYTYPGAEAPVLHGITFTAESGQTTAIIGSTGAGKSTLLNLVPRLLDATTGGIRIDGQDIEEVTLHSLRSGIGLVPQKAYLFAGTIASNLRFGKPEATDAELWEALEIAQAADFVRASEGVLEHRVEQGGGNFSGGQRQRLAIARALVVQPSIYLFDDSFSALDFATDARLRAALKQRTRNSTVLIVAQRVNTITDAGRIVVLEEGRIAGQGTHAELMDTSPTYREIVESQLTAEEVQ</sequence>
<dbReference type="Gene3D" id="1.20.1560.10">
    <property type="entry name" value="ABC transporter type 1, transmembrane domain"/>
    <property type="match status" value="1"/>
</dbReference>
<name>A0ABZ3A087_9MICC</name>
<evidence type="ECO:0000313" key="10">
    <source>
        <dbReference type="EMBL" id="WZP17056.1"/>
    </source>
</evidence>
<dbReference type="Gene3D" id="3.40.50.300">
    <property type="entry name" value="P-loop containing nucleotide triphosphate hydrolases"/>
    <property type="match status" value="1"/>
</dbReference>
<feature type="transmembrane region" description="Helical" evidence="7">
    <location>
        <begin position="12"/>
        <end position="34"/>
    </location>
</feature>
<evidence type="ECO:0000259" key="8">
    <source>
        <dbReference type="PROSITE" id="PS50893"/>
    </source>
</evidence>
<dbReference type="InterPro" id="IPR017871">
    <property type="entry name" value="ABC_transporter-like_CS"/>
</dbReference>
<keyword evidence="2 7" id="KW-0812">Transmembrane</keyword>
<organism evidence="10 11">
    <name type="scientific">Arthrobacter citreus</name>
    <dbReference type="NCBI Taxonomy" id="1670"/>
    <lineage>
        <taxon>Bacteria</taxon>
        <taxon>Bacillati</taxon>
        <taxon>Actinomycetota</taxon>
        <taxon>Actinomycetes</taxon>
        <taxon>Micrococcales</taxon>
        <taxon>Micrococcaceae</taxon>
        <taxon>Arthrobacter</taxon>
    </lineage>
</organism>
<accession>A0ABZ3A087</accession>
<evidence type="ECO:0000313" key="11">
    <source>
        <dbReference type="Proteomes" id="UP001448858"/>
    </source>
</evidence>
<dbReference type="SUPFAM" id="SSF52540">
    <property type="entry name" value="P-loop containing nucleoside triphosphate hydrolases"/>
    <property type="match status" value="1"/>
</dbReference>
<protein>
    <submittedName>
        <fullName evidence="10">ABC transporter ATP-binding protein</fullName>
    </submittedName>
</protein>
<evidence type="ECO:0000259" key="9">
    <source>
        <dbReference type="PROSITE" id="PS50929"/>
    </source>
</evidence>
<dbReference type="RefSeq" id="WP_342024653.1">
    <property type="nucleotide sequence ID" value="NZ_CP151657.1"/>
</dbReference>
<feature type="domain" description="ABC transporter" evidence="8">
    <location>
        <begin position="334"/>
        <end position="569"/>
    </location>
</feature>
<feature type="transmembrane region" description="Helical" evidence="7">
    <location>
        <begin position="127"/>
        <end position="151"/>
    </location>
</feature>
<dbReference type="PROSITE" id="PS00211">
    <property type="entry name" value="ABC_TRANSPORTER_1"/>
    <property type="match status" value="1"/>
</dbReference>
<feature type="transmembrane region" description="Helical" evidence="7">
    <location>
        <begin position="237"/>
        <end position="259"/>
    </location>
</feature>
<dbReference type="Proteomes" id="UP001448858">
    <property type="component" value="Chromosome"/>
</dbReference>
<dbReference type="Pfam" id="PF00664">
    <property type="entry name" value="ABC_membrane"/>
    <property type="match status" value="1"/>
</dbReference>
<dbReference type="InterPro" id="IPR027417">
    <property type="entry name" value="P-loop_NTPase"/>
</dbReference>
<dbReference type="PROSITE" id="PS50893">
    <property type="entry name" value="ABC_TRANSPORTER_2"/>
    <property type="match status" value="1"/>
</dbReference>
<reference evidence="10 11" key="1">
    <citation type="submission" date="2024-04" db="EMBL/GenBank/DDBJ databases">
        <title>Arthrobacter sp. from Plains bison fecal sample.</title>
        <authorList>
            <person name="Ruzzini A."/>
        </authorList>
    </citation>
    <scope>NUCLEOTIDE SEQUENCE [LARGE SCALE GENOMIC DNA]</scope>
    <source>
        <strain evidence="10 11">EINP1</strain>
    </source>
</reference>
<proteinExistence type="predicted"/>
<evidence type="ECO:0000256" key="5">
    <source>
        <dbReference type="ARBA" id="ARBA00022989"/>
    </source>
</evidence>
<evidence type="ECO:0000256" key="3">
    <source>
        <dbReference type="ARBA" id="ARBA00022741"/>
    </source>
</evidence>
<dbReference type="InterPro" id="IPR003593">
    <property type="entry name" value="AAA+_ATPase"/>
</dbReference>
<dbReference type="SMART" id="SM00382">
    <property type="entry name" value="AAA"/>
    <property type="match status" value="1"/>
</dbReference>
<dbReference type="SUPFAM" id="SSF90123">
    <property type="entry name" value="ABC transporter transmembrane region"/>
    <property type="match status" value="1"/>
</dbReference>
<keyword evidence="3" id="KW-0547">Nucleotide-binding</keyword>
<dbReference type="InterPro" id="IPR003439">
    <property type="entry name" value="ABC_transporter-like_ATP-bd"/>
</dbReference>
<dbReference type="GO" id="GO:0005524">
    <property type="term" value="F:ATP binding"/>
    <property type="evidence" value="ECO:0007669"/>
    <property type="project" value="UniProtKB-KW"/>
</dbReference>
<evidence type="ECO:0000256" key="2">
    <source>
        <dbReference type="ARBA" id="ARBA00022692"/>
    </source>
</evidence>
<feature type="transmembrane region" description="Helical" evidence="7">
    <location>
        <begin position="54"/>
        <end position="80"/>
    </location>
</feature>
<gene>
    <name evidence="10" type="ORF">AAE021_05710</name>
</gene>
<evidence type="ECO:0000256" key="7">
    <source>
        <dbReference type="SAM" id="Phobius"/>
    </source>
</evidence>
<evidence type="ECO:0000256" key="4">
    <source>
        <dbReference type="ARBA" id="ARBA00022840"/>
    </source>
</evidence>
<dbReference type="EMBL" id="CP151657">
    <property type="protein sequence ID" value="WZP17056.1"/>
    <property type="molecule type" value="Genomic_DNA"/>
</dbReference>
<dbReference type="PANTHER" id="PTHR43394:SF1">
    <property type="entry name" value="ATP-BINDING CASSETTE SUB-FAMILY B MEMBER 10, MITOCHONDRIAL"/>
    <property type="match status" value="1"/>
</dbReference>
<feature type="transmembrane region" description="Helical" evidence="7">
    <location>
        <begin position="271"/>
        <end position="298"/>
    </location>
</feature>
<evidence type="ECO:0000256" key="1">
    <source>
        <dbReference type="ARBA" id="ARBA00004651"/>
    </source>
</evidence>
<keyword evidence="5 7" id="KW-1133">Transmembrane helix</keyword>
<dbReference type="Pfam" id="PF00005">
    <property type="entry name" value="ABC_tran"/>
    <property type="match status" value="1"/>
</dbReference>
<comment type="subcellular location">
    <subcellularLocation>
        <location evidence="1">Cell membrane</location>
        <topology evidence="1">Multi-pass membrane protein</topology>
    </subcellularLocation>
</comment>
<keyword evidence="6 7" id="KW-0472">Membrane</keyword>